<evidence type="ECO:0000256" key="2">
    <source>
        <dbReference type="SAM" id="SignalP"/>
    </source>
</evidence>
<feature type="chain" id="PRO_5046362306" description="Lipoprotein" evidence="2">
    <location>
        <begin position="22"/>
        <end position="111"/>
    </location>
</feature>
<feature type="region of interest" description="Disordered" evidence="1">
    <location>
        <begin position="49"/>
        <end position="85"/>
    </location>
</feature>
<proteinExistence type="predicted"/>
<feature type="signal peptide" evidence="2">
    <location>
        <begin position="1"/>
        <end position="21"/>
    </location>
</feature>
<dbReference type="RefSeq" id="WP_066473130.1">
    <property type="nucleotide sequence ID" value="NZ_BCNT01000003.1"/>
</dbReference>
<organism evidence="3 4">
    <name type="scientific">Comamonas terrae</name>
    <dbReference type="NCBI Taxonomy" id="673548"/>
    <lineage>
        <taxon>Bacteria</taxon>
        <taxon>Pseudomonadati</taxon>
        <taxon>Pseudomonadota</taxon>
        <taxon>Betaproteobacteria</taxon>
        <taxon>Burkholderiales</taxon>
        <taxon>Comamonadaceae</taxon>
        <taxon>Comamonas</taxon>
    </lineage>
</organism>
<name>A0ABW5UGT5_9BURK</name>
<evidence type="ECO:0008006" key="5">
    <source>
        <dbReference type="Google" id="ProtNLM"/>
    </source>
</evidence>
<sequence length="111" mass="11165">MTTRIPLLALVGSAACSVLLAGCGSTTPNYDTHFGEAVRTARLQMTINPDAGKAVGKGVDAPTGMDGRATEASMERYERSFKTPPPAVNVINIGGSLSSNSSGGGGGGSSY</sequence>
<evidence type="ECO:0000313" key="4">
    <source>
        <dbReference type="Proteomes" id="UP001597463"/>
    </source>
</evidence>
<keyword evidence="4" id="KW-1185">Reference proteome</keyword>
<gene>
    <name evidence="3" type="ORF">ACFSW6_01780</name>
</gene>
<dbReference type="Proteomes" id="UP001597463">
    <property type="component" value="Unassembled WGS sequence"/>
</dbReference>
<evidence type="ECO:0000256" key="1">
    <source>
        <dbReference type="SAM" id="MobiDB-lite"/>
    </source>
</evidence>
<dbReference type="EMBL" id="JBHUMV010000001">
    <property type="protein sequence ID" value="MFD2752801.1"/>
    <property type="molecule type" value="Genomic_DNA"/>
</dbReference>
<keyword evidence="2" id="KW-0732">Signal</keyword>
<dbReference type="PROSITE" id="PS51257">
    <property type="entry name" value="PROKAR_LIPOPROTEIN"/>
    <property type="match status" value="1"/>
</dbReference>
<protein>
    <recommendedName>
        <fullName evidence="5">Lipoprotein</fullName>
    </recommendedName>
</protein>
<evidence type="ECO:0000313" key="3">
    <source>
        <dbReference type="EMBL" id="MFD2752801.1"/>
    </source>
</evidence>
<reference evidence="4" key="1">
    <citation type="journal article" date="2019" name="Int. J. Syst. Evol. Microbiol.">
        <title>The Global Catalogue of Microorganisms (GCM) 10K type strain sequencing project: providing services to taxonomists for standard genome sequencing and annotation.</title>
        <authorList>
            <consortium name="The Broad Institute Genomics Platform"/>
            <consortium name="The Broad Institute Genome Sequencing Center for Infectious Disease"/>
            <person name="Wu L."/>
            <person name="Ma J."/>
        </authorList>
    </citation>
    <scope>NUCLEOTIDE SEQUENCE [LARGE SCALE GENOMIC DNA]</scope>
    <source>
        <strain evidence="4">TISTR 1906</strain>
    </source>
</reference>
<accession>A0ABW5UGT5</accession>
<comment type="caution">
    <text evidence="3">The sequence shown here is derived from an EMBL/GenBank/DDBJ whole genome shotgun (WGS) entry which is preliminary data.</text>
</comment>